<dbReference type="InterPro" id="IPR006070">
    <property type="entry name" value="Sua5-like_dom"/>
</dbReference>
<dbReference type="InterPro" id="IPR004421">
    <property type="entry name" value="Carbamoyltransferase_HypF"/>
</dbReference>
<dbReference type="Pfam" id="PF00708">
    <property type="entry name" value="Acylphosphatase"/>
    <property type="match status" value="1"/>
</dbReference>
<evidence type="ECO:0000256" key="6">
    <source>
        <dbReference type="ARBA" id="ARBA00022833"/>
    </source>
</evidence>
<dbReference type="GO" id="GO:0016874">
    <property type="term" value="F:ligase activity"/>
    <property type="evidence" value="ECO:0007669"/>
    <property type="project" value="UniProtKB-UniRule"/>
</dbReference>
<comment type="similarity">
    <text evidence="2 8">Belongs to the carbamoyltransferase HypF family.</text>
</comment>
<gene>
    <name evidence="12" type="ORF">MuYL_1234</name>
</gene>
<dbReference type="InterPro" id="IPR051060">
    <property type="entry name" value="Carbamoyltrans_HypF-like"/>
</dbReference>
<evidence type="ECO:0000256" key="9">
    <source>
        <dbReference type="PROSITE-ProRule" id="PRU00520"/>
    </source>
</evidence>
<evidence type="ECO:0000256" key="4">
    <source>
        <dbReference type="ARBA" id="ARBA00022723"/>
    </source>
</evidence>
<protein>
    <recommendedName>
        <fullName evidence="8">Carbamoyltransferase</fullName>
        <ecNumber evidence="8">6.2.-.-</ecNumber>
    </recommendedName>
</protein>
<dbReference type="InterPro" id="IPR011125">
    <property type="entry name" value="Znf_HypF"/>
</dbReference>
<dbReference type="Pfam" id="PF17788">
    <property type="entry name" value="HypF_C"/>
    <property type="match status" value="1"/>
</dbReference>
<dbReference type="PROSITE" id="PS00150">
    <property type="entry name" value="ACYLPHOSPHATASE_1"/>
    <property type="match status" value="1"/>
</dbReference>
<dbReference type="PROSITE" id="PS51160">
    <property type="entry name" value="ACYLPHOSPHATASE_3"/>
    <property type="match status" value="1"/>
</dbReference>
<dbReference type="Pfam" id="PF22521">
    <property type="entry name" value="HypF_C_2"/>
    <property type="match status" value="1"/>
</dbReference>
<feature type="active site" evidence="9">
    <location>
        <position position="18"/>
    </location>
</feature>
<evidence type="ECO:0000256" key="2">
    <source>
        <dbReference type="ARBA" id="ARBA00008097"/>
    </source>
</evidence>
<evidence type="ECO:0000256" key="3">
    <source>
        <dbReference type="ARBA" id="ARBA00022598"/>
    </source>
</evidence>
<reference evidence="12 13" key="1">
    <citation type="submission" date="2017-08" db="EMBL/GenBank/DDBJ databases">
        <title>Complete genome sequence of Mucilaginibacter sp. strain BJC16-A31.</title>
        <authorList>
            <consortium name="Henan University of Science and Technology"/>
            <person name="You X."/>
        </authorList>
    </citation>
    <scope>NUCLEOTIDE SEQUENCE [LARGE SCALE GENOMIC DNA]</scope>
    <source>
        <strain evidence="12 13">BJC16-A31</strain>
    </source>
</reference>
<sequence>METFHIHVNGIVQGVGFRPMIYHLAKKLNLKGYVKNDSNGVNIFFNASASEAIGFLKRIKLAAPAKSKIIAAELFRVPDQIYFDFTIRVEDNKASGKQVLLSPDTATCPNCLAELNDAKNRRYRYPFITCTECGPRYSIMNSLPYERHNTAMQAFTMCKSCRDEYKDINSRRFFSQTNSCTDCGMKLMLYNDATTIISTDTETILSRIKNNLQQGEIIAVKGIGGYLLFCDANNAQAIRTLRARKYRATKPFAILYPGIKSVQRSFELNDQEKELLKSPAAPIVLLVPKPWALNELAVKEIAPGLQQLGVMVPNNPLLELIGNDFGKPLIATSANISGSPIVYDDDDALNYLFDIADFVVSNNREVIIPQDDSVVQVSKYTHQQLIFRRSRGYAPSFLDYRPKTNQCILSTGAFLKSSFTLSVNGNVFVSQFLGSAESFESQQMYRQTLKYWLDMYEAKPKIIVTDMHPGYFSHKYAFEFAEKFDAKVKLIQHHEAHFAAVLAENKLIKKEEPVLGIIWDGTGLGTDRNIWGGEFFKYENNQMDRVNHFNYFPTIAGDKTALEPRIAALCILAESEHQPSGLKEKFTIAEFNNYHALIKNANLFTSSAGRIFDAVASLLGLCDKQSYEGEAAMYLQRAAALYVDENAFNMDGSYIKEWEADGPVPTAIMIRNILADVASGKSTYYIAAKFHYSMVCLIGGIAERLSINHICFSGGVFQNALLVDWIKTKYANKYQLYFHINLSPGDENISFGQLVYHESGMKSKPASQNTLSRVKINNEVINNL</sequence>
<proteinExistence type="inferred from homology"/>
<comment type="pathway">
    <text evidence="1">Protein modification; [NiFe] hydrogenase maturation.</text>
</comment>
<dbReference type="EMBL" id="CP022743">
    <property type="protein sequence ID" value="ASU33132.1"/>
    <property type="molecule type" value="Genomic_DNA"/>
</dbReference>
<evidence type="ECO:0000259" key="11">
    <source>
        <dbReference type="PROSITE" id="PS51163"/>
    </source>
</evidence>
<feature type="domain" description="YrdC-like" evidence="11">
    <location>
        <begin position="202"/>
        <end position="392"/>
    </location>
</feature>
<keyword evidence="6" id="KW-0862">Zinc</keyword>
<keyword evidence="5" id="KW-0863">Zinc-finger</keyword>
<dbReference type="SUPFAM" id="SSF54975">
    <property type="entry name" value="Acylphosphatase/BLUF domain-like"/>
    <property type="match status" value="1"/>
</dbReference>
<keyword evidence="13" id="KW-1185">Reference proteome</keyword>
<dbReference type="Pfam" id="PF01300">
    <property type="entry name" value="Sua5_yciO_yrdC"/>
    <property type="match status" value="1"/>
</dbReference>
<evidence type="ECO:0000313" key="13">
    <source>
        <dbReference type="Proteomes" id="UP000215002"/>
    </source>
</evidence>
<dbReference type="Pfam" id="PF07503">
    <property type="entry name" value="zf-HYPF"/>
    <property type="match status" value="2"/>
</dbReference>
<dbReference type="GO" id="GO:0008270">
    <property type="term" value="F:zinc ion binding"/>
    <property type="evidence" value="ECO:0007669"/>
    <property type="project" value="UniProtKB-KW"/>
</dbReference>
<dbReference type="Proteomes" id="UP000215002">
    <property type="component" value="Chromosome"/>
</dbReference>
<dbReference type="InterPro" id="IPR001792">
    <property type="entry name" value="Acylphosphatase-like_dom"/>
</dbReference>
<comment type="catalytic activity">
    <reaction evidence="9">
        <text>an acyl phosphate + H2O = a carboxylate + phosphate + H(+)</text>
        <dbReference type="Rhea" id="RHEA:14965"/>
        <dbReference type="ChEBI" id="CHEBI:15377"/>
        <dbReference type="ChEBI" id="CHEBI:15378"/>
        <dbReference type="ChEBI" id="CHEBI:29067"/>
        <dbReference type="ChEBI" id="CHEBI:43474"/>
        <dbReference type="ChEBI" id="CHEBI:59918"/>
        <dbReference type="EC" id="3.6.1.7"/>
    </reaction>
</comment>
<dbReference type="EC" id="6.2.-.-" evidence="8"/>
<dbReference type="UniPathway" id="UPA00335"/>
<dbReference type="PANTHER" id="PTHR42959:SF1">
    <property type="entry name" value="CARBAMOYLTRANSFERASE HYPF"/>
    <property type="match status" value="1"/>
</dbReference>
<dbReference type="Gene3D" id="3.30.420.360">
    <property type="match status" value="1"/>
</dbReference>
<dbReference type="GO" id="GO:0003998">
    <property type="term" value="F:acylphosphatase activity"/>
    <property type="evidence" value="ECO:0007669"/>
    <property type="project" value="UniProtKB-EC"/>
</dbReference>
<keyword evidence="12" id="KW-0808">Transferase</keyword>
<evidence type="ECO:0000313" key="12">
    <source>
        <dbReference type="EMBL" id="ASU33132.1"/>
    </source>
</evidence>
<dbReference type="GO" id="GO:0003725">
    <property type="term" value="F:double-stranded RNA binding"/>
    <property type="evidence" value="ECO:0007669"/>
    <property type="project" value="InterPro"/>
</dbReference>
<dbReference type="Gene3D" id="3.30.420.40">
    <property type="match status" value="1"/>
</dbReference>
<dbReference type="AlphaFoldDB" id="A0A223NTC4"/>
<dbReference type="InterPro" id="IPR055128">
    <property type="entry name" value="HypF_C_2"/>
</dbReference>
<feature type="active site" evidence="9">
    <location>
        <position position="36"/>
    </location>
</feature>
<dbReference type="InterPro" id="IPR017945">
    <property type="entry name" value="DHBP_synth_RibB-like_a/b_dom"/>
</dbReference>
<evidence type="ECO:0000256" key="5">
    <source>
        <dbReference type="ARBA" id="ARBA00022771"/>
    </source>
</evidence>
<dbReference type="Gene3D" id="3.90.870.50">
    <property type="match status" value="1"/>
</dbReference>
<keyword evidence="4" id="KW-0479">Metal-binding</keyword>
<dbReference type="InterPro" id="IPR017968">
    <property type="entry name" value="Acylphosphatase_CS"/>
</dbReference>
<keyword evidence="9" id="KW-0378">Hydrolase</keyword>
<dbReference type="KEGG" id="muc:MuYL_1234"/>
<dbReference type="NCBIfam" id="TIGR00143">
    <property type="entry name" value="hypF"/>
    <property type="match status" value="1"/>
</dbReference>
<dbReference type="SUPFAM" id="SSF55821">
    <property type="entry name" value="YrdC/RibB"/>
    <property type="match status" value="1"/>
</dbReference>
<dbReference type="InterPro" id="IPR041440">
    <property type="entry name" value="HypF_C"/>
</dbReference>
<organism evidence="12 13">
    <name type="scientific">Mucilaginibacter xinganensis</name>
    <dbReference type="NCBI Taxonomy" id="1234841"/>
    <lineage>
        <taxon>Bacteria</taxon>
        <taxon>Pseudomonadati</taxon>
        <taxon>Bacteroidota</taxon>
        <taxon>Sphingobacteriia</taxon>
        <taxon>Sphingobacteriales</taxon>
        <taxon>Sphingobacteriaceae</taxon>
        <taxon>Mucilaginibacter</taxon>
    </lineage>
</organism>
<evidence type="ECO:0000259" key="10">
    <source>
        <dbReference type="PROSITE" id="PS51160"/>
    </source>
</evidence>
<evidence type="ECO:0000256" key="7">
    <source>
        <dbReference type="ARBA" id="ARBA00048220"/>
    </source>
</evidence>
<dbReference type="PANTHER" id="PTHR42959">
    <property type="entry name" value="CARBAMOYLTRANSFERASE"/>
    <property type="match status" value="1"/>
</dbReference>
<evidence type="ECO:0000256" key="1">
    <source>
        <dbReference type="ARBA" id="ARBA00004711"/>
    </source>
</evidence>
<name>A0A223NTC4_9SPHI</name>
<feature type="domain" description="Acylphosphatase-like" evidence="10">
    <location>
        <begin position="3"/>
        <end position="89"/>
    </location>
</feature>
<dbReference type="OrthoDB" id="9808093at2"/>
<keyword evidence="3" id="KW-0436">Ligase</keyword>
<dbReference type="PROSITE" id="PS51163">
    <property type="entry name" value="YRDC"/>
    <property type="match status" value="1"/>
</dbReference>
<accession>A0A223NTC4</accession>
<dbReference type="PIRSF" id="PIRSF006256">
    <property type="entry name" value="CMPcnvr_hdrg_mat"/>
    <property type="match status" value="1"/>
</dbReference>
<dbReference type="RefSeq" id="WP_094569631.1">
    <property type="nucleotide sequence ID" value="NZ_CP022743.1"/>
</dbReference>
<dbReference type="InterPro" id="IPR036046">
    <property type="entry name" value="Acylphosphatase-like_dom_sf"/>
</dbReference>
<dbReference type="GO" id="GO:0051604">
    <property type="term" value="P:protein maturation"/>
    <property type="evidence" value="ECO:0007669"/>
    <property type="project" value="TreeGrafter"/>
</dbReference>
<dbReference type="GO" id="GO:0016743">
    <property type="term" value="F:carboxyl- or carbamoyltransferase activity"/>
    <property type="evidence" value="ECO:0007669"/>
    <property type="project" value="UniProtKB-UniRule"/>
</dbReference>
<comment type="catalytic activity">
    <reaction evidence="7">
        <text>C-terminal L-cysteinyl-[HypE protein] + carbamoyl phosphate + ATP + H2O = C-terminal S-carboxamide-L-cysteinyl-[HypE protein] + AMP + phosphate + diphosphate + H(+)</text>
        <dbReference type="Rhea" id="RHEA:55636"/>
        <dbReference type="Rhea" id="RHEA-COMP:14247"/>
        <dbReference type="Rhea" id="RHEA-COMP:14392"/>
        <dbReference type="ChEBI" id="CHEBI:15377"/>
        <dbReference type="ChEBI" id="CHEBI:15378"/>
        <dbReference type="ChEBI" id="CHEBI:30616"/>
        <dbReference type="ChEBI" id="CHEBI:33019"/>
        <dbReference type="ChEBI" id="CHEBI:43474"/>
        <dbReference type="ChEBI" id="CHEBI:58228"/>
        <dbReference type="ChEBI" id="CHEBI:76913"/>
        <dbReference type="ChEBI" id="CHEBI:139126"/>
        <dbReference type="ChEBI" id="CHEBI:456215"/>
    </reaction>
</comment>
<evidence type="ECO:0000256" key="8">
    <source>
        <dbReference type="PIRNR" id="PIRNR006256"/>
    </source>
</evidence>
<dbReference type="Gene3D" id="3.30.110.120">
    <property type="match status" value="1"/>
</dbReference>